<dbReference type="Pfam" id="PF04240">
    <property type="entry name" value="Caroten_synth"/>
    <property type="match status" value="1"/>
</dbReference>
<proteinExistence type="predicted"/>
<dbReference type="RefSeq" id="WP_136945346.1">
    <property type="nucleotide sequence ID" value="NZ_SWFM01000001.1"/>
</dbReference>
<reference evidence="2 3" key="1">
    <citation type="submission" date="2019-04" db="EMBL/GenBank/DDBJ databases">
        <title>Genome sequence of Bacillus hwajinpoensis strain Y2.</title>
        <authorList>
            <person name="Fair J.L."/>
            <person name="Maclea K.S."/>
        </authorList>
    </citation>
    <scope>NUCLEOTIDE SEQUENCE [LARGE SCALE GENOMIC DNA]</scope>
    <source>
        <strain evidence="2 3">Y2</strain>
    </source>
</reference>
<dbReference type="AlphaFoldDB" id="A0A4U1MLY2"/>
<feature type="transmembrane region" description="Helical" evidence="1">
    <location>
        <begin position="209"/>
        <end position="229"/>
    </location>
</feature>
<evidence type="ECO:0000313" key="3">
    <source>
        <dbReference type="Proteomes" id="UP000310541"/>
    </source>
</evidence>
<dbReference type="EMBL" id="SWFM01000001">
    <property type="protein sequence ID" value="TKD71470.1"/>
    <property type="molecule type" value="Genomic_DNA"/>
</dbReference>
<feature type="transmembrane region" description="Helical" evidence="1">
    <location>
        <begin position="103"/>
        <end position="124"/>
    </location>
</feature>
<feature type="transmembrane region" description="Helical" evidence="1">
    <location>
        <begin position="34"/>
        <end position="52"/>
    </location>
</feature>
<keyword evidence="1" id="KW-0812">Transmembrane</keyword>
<accession>A0A4U1MLY2</accession>
<keyword evidence="1" id="KW-1133">Transmembrane helix</keyword>
<protein>
    <submittedName>
        <fullName evidence="2">Carotenoid biosynthesis protein</fullName>
    </submittedName>
</protein>
<name>A0A4U1MLY2_9BACL</name>
<feature type="transmembrane region" description="Helical" evidence="1">
    <location>
        <begin position="179"/>
        <end position="197"/>
    </location>
</feature>
<gene>
    <name evidence="2" type="ORF">FBF83_01270</name>
</gene>
<evidence type="ECO:0000256" key="1">
    <source>
        <dbReference type="SAM" id="Phobius"/>
    </source>
</evidence>
<sequence>MMKWDNLIFRLFVFWYCCGLILVGFDLLPPILEWANAFFLILCGILGGFYFIRTFGLNKGLGITTFIFLLSMVAEGLGVHYGWIFGQYDYSDDFGYKLVDVPIGIGFAWVMVIAVTHVLAMELVSKIKPSKMKWIAYSFLGAMIAVLIDLIIDPVAYLVKGYWGWEGDSFYYSVPLQNFSGWFWVSLFFHLLLYPVYINNKVKRKKAFLLWKNRMAALFGMVMGMFIFLALLDGLWLAFFLTGIPAYLLLFAYRASTKQRELATTEEVLL</sequence>
<feature type="transmembrane region" description="Helical" evidence="1">
    <location>
        <begin position="136"/>
        <end position="159"/>
    </location>
</feature>
<organism evidence="2 3">
    <name type="scientific">Guptibacillus hwajinpoensis</name>
    <dbReference type="NCBI Taxonomy" id="208199"/>
    <lineage>
        <taxon>Bacteria</taxon>
        <taxon>Bacillati</taxon>
        <taxon>Bacillota</taxon>
        <taxon>Bacilli</taxon>
        <taxon>Bacillales</taxon>
        <taxon>Guptibacillaceae</taxon>
        <taxon>Guptibacillus</taxon>
    </lineage>
</organism>
<dbReference type="PANTHER" id="PTHR39419">
    <property type="entry name" value="SLL0814 PROTEIN"/>
    <property type="match status" value="1"/>
</dbReference>
<dbReference type="InterPro" id="IPR007354">
    <property type="entry name" value="CruF-like"/>
</dbReference>
<feature type="transmembrane region" description="Helical" evidence="1">
    <location>
        <begin position="7"/>
        <end position="28"/>
    </location>
</feature>
<evidence type="ECO:0000313" key="2">
    <source>
        <dbReference type="EMBL" id="TKD71470.1"/>
    </source>
</evidence>
<keyword evidence="1" id="KW-0472">Membrane</keyword>
<feature type="transmembrane region" description="Helical" evidence="1">
    <location>
        <begin position="61"/>
        <end position="83"/>
    </location>
</feature>
<dbReference type="Proteomes" id="UP000310541">
    <property type="component" value="Unassembled WGS sequence"/>
</dbReference>
<dbReference type="PANTHER" id="PTHR39419:SF1">
    <property type="entry name" value="SLL0814 PROTEIN"/>
    <property type="match status" value="1"/>
</dbReference>
<comment type="caution">
    <text evidence="2">The sequence shown here is derived from an EMBL/GenBank/DDBJ whole genome shotgun (WGS) entry which is preliminary data.</text>
</comment>
<feature type="transmembrane region" description="Helical" evidence="1">
    <location>
        <begin position="235"/>
        <end position="253"/>
    </location>
</feature>
<dbReference type="OrthoDB" id="9811293at2"/>